<proteinExistence type="inferred from homology"/>
<dbReference type="InterPro" id="IPR050363">
    <property type="entry name" value="MIP/Aquaporin"/>
</dbReference>
<evidence type="ECO:0000256" key="3">
    <source>
        <dbReference type="ARBA" id="ARBA00022448"/>
    </source>
</evidence>
<keyword evidence="3 7" id="KW-0813">Transport</keyword>
<feature type="transmembrane region" description="Helical" evidence="8">
    <location>
        <begin position="168"/>
        <end position="193"/>
    </location>
</feature>
<keyword evidence="4 7" id="KW-0812">Transmembrane</keyword>
<keyword evidence="5 8" id="KW-1133">Transmembrane helix</keyword>
<dbReference type="eggNOG" id="COG0580">
    <property type="taxonomic scope" value="Bacteria"/>
</dbReference>
<dbReference type="PROSITE" id="PS00221">
    <property type="entry name" value="MIP"/>
    <property type="match status" value="1"/>
</dbReference>
<dbReference type="STRING" id="865937.Gilli_0833"/>
<evidence type="ECO:0000256" key="7">
    <source>
        <dbReference type="RuleBase" id="RU000477"/>
    </source>
</evidence>
<dbReference type="NCBIfam" id="TIGR00861">
    <property type="entry name" value="MIP"/>
    <property type="match status" value="1"/>
</dbReference>
<dbReference type="Gene3D" id="1.20.1080.10">
    <property type="entry name" value="Glycerol uptake facilitator protein"/>
    <property type="match status" value="1"/>
</dbReference>
<evidence type="ECO:0000256" key="1">
    <source>
        <dbReference type="ARBA" id="ARBA00004141"/>
    </source>
</evidence>
<dbReference type="RefSeq" id="WP_006987852.1">
    <property type="nucleotide sequence ID" value="NZ_JH594606.1"/>
</dbReference>
<evidence type="ECO:0000256" key="2">
    <source>
        <dbReference type="ARBA" id="ARBA00006175"/>
    </source>
</evidence>
<evidence type="ECO:0000313" key="9">
    <source>
        <dbReference type="EMBL" id="EHQ01530.1"/>
    </source>
</evidence>
<reference evidence="10" key="1">
    <citation type="journal article" date="2012" name="Stand. Genomic Sci.">
        <title>Genome sequence of the Antarctic rhodopsins-containing flavobacterium Gillisia limnaea type strain (R-8282(T)).</title>
        <authorList>
            <person name="Riedel T."/>
            <person name="Held B."/>
            <person name="Nolan M."/>
            <person name="Lucas S."/>
            <person name="Lapidus A."/>
            <person name="Tice H."/>
            <person name="Del Rio T.G."/>
            <person name="Cheng J.F."/>
            <person name="Han C."/>
            <person name="Tapia R."/>
            <person name="Goodwin L.A."/>
            <person name="Pitluck S."/>
            <person name="Liolios K."/>
            <person name="Mavromatis K."/>
            <person name="Pagani I."/>
            <person name="Ivanova N."/>
            <person name="Mikhailova N."/>
            <person name="Pati A."/>
            <person name="Chen A."/>
            <person name="Palaniappan K."/>
            <person name="Land M."/>
            <person name="Rohde M."/>
            <person name="Tindall B.J."/>
            <person name="Detter J.C."/>
            <person name="Goker M."/>
            <person name="Bristow J."/>
            <person name="Eisen J.A."/>
            <person name="Markowitz V."/>
            <person name="Hugenholtz P."/>
            <person name="Kyrpides N.C."/>
            <person name="Klenk H.P."/>
            <person name="Woyke T."/>
        </authorList>
    </citation>
    <scope>NUCLEOTIDE SEQUENCE [LARGE SCALE GENOMIC DNA]</scope>
    <source>
        <strain evidence="10">DSM 15749 / LMG 21470 / R-8282</strain>
    </source>
</reference>
<dbReference type="AlphaFoldDB" id="H2BT00"/>
<dbReference type="InterPro" id="IPR022357">
    <property type="entry name" value="MIP_CS"/>
</dbReference>
<feature type="transmembrane region" description="Helical" evidence="8">
    <location>
        <begin position="34"/>
        <end position="55"/>
    </location>
</feature>
<protein>
    <submittedName>
        <fullName evidence="9">Major intrinsic protein</fullName>
    </submittedName>
</protein>
<comment type="subcellular location">
    <subcellularLocation>
        <location evidence="1">Membrane</location>
        <topology evidence="1">Multi-pass membrane protein</topology>
    </subcellularLocation>
</comment>
<organism evidence="9 10">
    <name type="scientific">Gillisia limnaea (strain DSM 15749 / LMG 21470 / R-8282)</name>
    <dbReference type="NCBI Taxonomy" id="865937"/>
    <lineage>
        <taxon>Bacteria</taxon>
        <taxon>Pseudomonadati</taxon>
        <taxon>Bacteroidota</taxon>
        <taxon>Flavobacteriia</taxon>
        <taxon>Flavobacteriales</taxon>
        <taxon>Flavobacteriaceae</taxon>
        <taxon>Gillisia</taxon>
    </lineage>
</organism>
<name>H2BT00_GILLR</name>
<sequence length="244" mass="25646">MNPLIAEFIGTFILILLGVGVVANVILKGTKGYGSGWIVITTGWALAVFIAVAVAGPYSGAHINPAVSVGLAIAGLFDWAMVLPYCAMQILGGMAGAAVVWLMHKDHFDLSEDQRIKLGVFATAPAIRNYPVNIISEIVGTFILIFVILFFTPAVLEDQTSTPIGLGTLGALPVAFLVWGIGLSLGGTTGYAINPARDLGPRLAHWILPIKGKGGSDWSYSWVPVVGPLLGSALAAFTFLMLQI</sequence>
<dbReference type="Proteomes" id="UP000003844">
    <property type="component" value="Unassembled WGS sequence"/>
</dbReference>
<gene>
    <name evidence="9" type="ORF">Gilli_0833</name>
</gene>
<dbReference type="InterPro" id="IPR023271">
    <property type="entry name" value="Aquaporin-like"/>
</dbReference>
<dbReference type="EMBL" id="JH594606">
    <property type="protein sequence ID" value="EHQ01530.1"/>
    <property type="molecule type" value="Genomic_DNA"/>
</dbReference>
<dbReference type="GO" id="GO:0015254">
    <property type="term" value="F:glycerol channel activity"/>
    <property type="evidence" value="ECO:0007669"/>
    <property type="project" value="TreeGrafter"/>
</dbReference>
<evidence type="ECO:0000256" key="8">
    <source>
        <dbReference type="SAM" id="Phobius"/>
    </source>
</evidence>
<feature type="transmembrane region" description="Helical" evidence="8">
    <location>
        <begin position="6"/>
        <end position="27"/>
    </location>
</feature>
<dbReference type="GO" id="GO:0005886">
    <property type="term" value="C:plasma membrane"/>
    <property type="evidence" value="ECO:0007669"/>
    <property type="project" value="TreeGrafter"/>
</dbReference>
<comment type="similarity">
    <text evidence="2 7">Belongs to the MIP/aquaporin (TC 1.A.8) family.</text>
</comment>
<dbReference type="PANTHER" id="PTHR43829">
    <property type="entry name" value="AQUAPORIN OR AQUAGLYCEROPORIN RELATED"/>
    <property type="match status" value="1"/>
</dbReference>
<feature type="transmembrane region" description="Helical" evidence="8">
    <location>
        <begin position="86"/>
        <end position="104"/>
    </location>
</feature>
<dbReference type="Pfam" id="PF00230">
    <property type="entry name" value="MIP"/>
    <property type="match status" value="1"/>
</dbReference>
<feature type="transmembrane region" description="Helical" evidence="8">
    <location>
        <begin position="134"/>
        <end position="156"/>
    </location>
</feature>
<keyword evidence="6 8" id="KW-0472">Membrane</keyword>
<dbReference type="OrthoDB" id="9807293at2"/>
<keyword evidence="10" id="KW-1185">Reference proteome</keyword>
<dbReference type="HOGENOM" id="CLU_020019_9_2_10"/>
<dbReference type="PRINTS" id="PR00783">
    <property type="entry name" value="MINTRINSICP"/>
</dbReference>
<dbReference type="PANTHER" id="PTHR43829:SF9">
    <property type="entry name" value="AQUAPORIN-9"/>
    <property type="match status" value="1"/>
</dbReference>
<evidence type="ECO:0000313" key="10">
    <source>
        <dbReference type="Proteomes" id="UP000003844"/>
    </source>
</evidence>
<evidence type="ECO:0000256" key="6">
    <source>
        <dbReference type="ARBA" id="ARBA00023136"/>
    </source>
</evidence>
<accession>H2BT00</accession>
<dbReference type="SUPFAM" id="SSF81338">
    <property type="entry name" value="Aquaporin-like"/>
    <property type="match status" value="1"/>
</dbReference>
<evidence type="ECO:0000256" key="5">
    <source>
        <dbReference type="ARBA" id="ARBA00022989"/>
    </source>
</evidence>
<feature type="transmembrane region" description="Helical" evidence="8">
    <location>
        <begin position="222"/>
        <end position="242"/>
    </location>
</feature>
<evidence type="ECO:0000256" key="4">
    <source>
        <dbReference type="ARBA" id="ARBA00022692"/>
    </source>
</evidence>
<dbReference type="InterPro" id="IPR000425">
    <property type="entry name" value="MIP"/>
</dbReference>